<keyword evidence="2" id="KW-0732">Signal</keyword>
<protein>
    <submittedName>
        <fullName evidence="7">Uncharacterized protein</fullName>
    </submittedName>
</protein>
<dbReference type="PhylomeDB" id="A7T3E9"/>
<evidence type="ECO:0000256" key="6">
    <source>
        <dbReference type="PROSITE-ProRule" id="PRU00461"/>
    </source>
</evidence>
<dbReference type="Proteomes" id="UP000001593">
    <property type="component" value="Unassembled WGS sequence"/>
</dbReference>
<keyword evidence="5" id="KW-0325">Glycoprotein</keyword>
<dbReference type="eggNOG" id="KOG1215">
    <property type="taxonomic scope" value="Eukaryota"/>
</dbReference>
<feature type="non-terminal residue" evidence="7">
    <location>
        <position position="157"/>
    </location>
</feature>
<keyword evidence="4" id="KW-1015">Disulfide bond</keyword>
<feature type="non-terminal residue" evidence="7">
    <location>
        <position position="1"/>
    </location>
</feature>
<dbReference type="Gene3D" id="2.120.10.30">
    <property type="entry name" value="TolB, C-terminal domain"/>
    <property type="match status" value="1"/>
</dbReference>
<keyword evidence="8" id="KW-1185">Reference proteome</keyword>
<evidence type="ECO:0000256" key="3">
    <source>
        <dbReference type="ARBA" id="ARBA00022737"/>
    </source>
</evidence>
<dbReference type="InParanoid" id="A7T3E9"/>
<dbReference type="PANTHER" id="PTHR46513:SF41">
    <property type="entry name" value="LOW-DENSITY LIPOPROTEIN RECEPTOR-RELATED PROTEIN"/>
    <property type="match status" value="1"/>
</dbReference>
<dbReference type="FunFam" id="2.120.10.30:FF:000241">
    <property type="entry name" value="Low-density lipoprotein receptor-related protein 6"/>
    <property type="match status" value="1"/>
</dbReference>
<dbReference type="AlphaFoldDB" id="A7T3E9"/>
<dbReference type="KEGG" id="nve:5500117"/>
<evidence type="ECO:0000313" key="8">
    <source>
        <dbReference type="Proteomes" id="UP000001593"/>
    </source>
</evidence>
<proteinExistence type="predicted"/>
<reference evidence="7 8" key="1">
    <citation type="journal article" date="2007" name="Science">
        <title>Sea anemone genome reveals ancestral eumetazoan gene repertoire and genomic organization.</title>
        <authorList>
            <person name="Putnam N.H."/>
            <person name="Srivastava M."/>
            <person name="Hellsten U."/>
            <person name="Dirks B."/>
            <person name="Chapman J."/>
            <person name="Salamov A."/>
            <person name="Terry A."/>
            <person name="Shapiro H."/>
            <person name="Lindquist E."/>
            <person name="Kapitonov V.V."/>
            <person name="Jurka J."/>
            <person name="Genikhovich G."/>
            <person name="Grigoriev I.V."/>
            <person name="Lucas S.M."/>
            <person name="Steele R.E."/>
            <person name="Finnerty J.R."/>
            <person name="Technau U."/>
            <person name="Martindale M.Q."/>
            <person name="Rokhsar D.S."/>
        </authorList>
    </citation>
    <scope>NUCLEOTIDE SEQUENCE [LARGE SCALE GENOMIC DNA]</scope>
    <source>
        <strain evidence="8">CH2 X CH6</strain>
    </source>
</reference>
<sequence length="157" mass="17821">DPRALTVDWIEKYLYWIEGNSQTIMRSTFNGSAVQTVLRSGMDDPRSLALLPCEKLVYWAQWGKRPSIKSVWTSGKVIKTVLNRNLQWPTGLTIDQAEGRIFWVDAKKDIIESSLLDGTDRKIIVSAPGITLRSIAVFGEFLYWTDPSTSNIKRVSK</sequence>
<dbReference type="InterPro" id="IPR011042">
    <property type="entry name" value="6-blade_b-propeller_TolB-like"/>
</dbReference>
<dbReference type="PANTHER" id="PTHR46513">
    <property type="entry name" value="VITELLOGENIN RECEPTOR-LIKE PROTEIN-RELATED-RELATED"/>
    <property type="match status" value="1"/>
</dbReference>
<evidence type="ECO:0000256" key="5">
    <source>
        <dbReference type="ARBA" id="ARBA00023180"/>
    </source>
</evidence>
<dbReference type="InterPro" id="IPR000033">
    <property type="entry name" value="LDLR_classB_rpt"/>
</dbReference>
<evidence type="ECO:0000256" key="1">
    <source>
        <dbReference type="ARBA" id="ARBA00022536"/>
    </source>
</evidence>
<feature type="repeat" description="LDL-receptor class B" evidence="6">
    <location>
        <begin position="99"/>
        <end position="141"/>
    </location>
</feature>
<dbReference type="InterPro" id="IPR050778">
    <property type="entry name" value="Cueball_EGF_LRP_Nidogen"/>
</dbReference>
<feature type="repeat" description="LDL-receptor class B" evidence="6">
    <location>
        <begin position="12"/>
        <end position="54"/>
    </location>
</feature>
<dbReference type="SMART" id="SM00135">
    <property type="entry name" value="LY"/>
    <property type="match status" value="3"/>
</dbReference>
<keyword evidence="3" id="KW-0677">Repeat</keyword>
<dbReference type="OMA" id="WYASINE"/>
<dbReference type="PROSITE" id="PS51120">
    <property type="entry name" value="LDLRB"/>
    <property type="match status" value="3"/>
</dbReference>
<feature type="repeat" description="LDL-receptor class B" evidence="6">
    <location>
        <begin position="55"/>
        <end position="98"/>
    </location>
</feature>
<gene>
    <name evidence="7" type="ORF">NEMVEDRAFT_v1g144281</name>
</gene>
<name>A7T3E9_NEMVE</name>
<keyword evidence="1" id="KW-0245">EGF-like domain</keyword>
<dbReference type="EMBL" id="DS470490">
    <property type="protein sequence ID" value="EDO29514.1"/>
    <property type="molecule type" value="Genomic_DNA"/>
</dbReference>
<evidence type="ECO:0000313" key="7">
    <source>
        <dbReference type="EMBL" id="EDO29514.1"/>
    </source>
</evidence>
<evidence type="ECO:0000256" key="4">
    <source>
        <dbReference type="ARBA" id="ARBA00023157"/>
    </source>
</evidence>
<dbReference type="Pfam" id="PF00058">
    <property type="entry name" value="Ldl_recept_b"/>
    <property type="match status" value="3"/>
</dbReference>
<dbReference type="HOGENOM" id="CLU_1682345_0_0_1"/>
<dbReference type="SUPFAM" id="SSF63825">
    <property type="entry name" value="YWTD domain"/>
    <property type="match status" value="1"/>
</dbReference>
<accession>A7T3E9</accession>
<organism evidence="7 8">
    <name type="scientific">Nematostella vectensis</name>
    <name type="common">Starlet sea anemone</name>
    <dbReference type="NCBI Taxonomy" id="45351"/>
    <lineage>
        <taxon>Eukaryota</taxon>
        <taxon>Metazoa</taxon>
        <taxon>Cnidaria</taxon>
        <taxon>Anthozoa</taxon>
        <taxon>Hexacorallia</taxon>
        <taxon>Actiniaria</taxon>
        <taxon>Edwardsiidae</taxon>
        <taxon>Nematostella</taxon>
    </lineage>
</organism>
<dbReference type="STRING" id="45351.A7T3E9"/>
<evidence type="ECO:0000256" key="2">
    <source>
        <dbReference type="ARBA" id="ARBA00022729"/>
    </source>
</evidence>